<gene>
    <name evidence="1" type="ORF">HH214_03800</name>
</gene>
<dbReference type="Proteomes" id="UP000503278">
    <property type="component" value="Chromosome"/>
</dbReference>
<organism evidence="1 2">
    <name type="scientific">Mucilaginibacter robiniae</name>
    <dbReference type="NCBI Taxonomy" id="2728022"/>
    <lineage>
        <taxon>Bacteria</taxon>
        <taxon>Pseudomonadati</taxon>
        <taxon>Bacteroidota</taxon>
        <taxon>Sphingobacteriia</taxon>
        <taxon>Sphingobacteriales</taxon>
        <taxon>Sphingobacteriaceae</taxon>
        <taxon>Mucilaginibacter</taxon>
    </lineage>
</organism>
<keyword evidence="2" id="KW-1185">Reference proteome</keyword>
<accession>A0A7L5DWD0</accession>
<evidence type="ECO:0000313" key="1">
    <source>
        <dbReference type="EMBL" id="QJD95061.1"/>
    </source>
</evidence>
<evidence type="ECO:0000313" key="2">
    <source>
        <dbReference type="Proteomes" id="UP000503278"/>
    </source>
</evidence>
<name>A0A7L5DWD0_9SPHI</name>
<reference evidence="1 2" key="1">
    <citation type="submission" date="2020-04" db="EMBL/GenBank/DDBJ databases">
        <title>Genome sequencing of novel species.</title>
        <authorList>
            <person name="Heo J."/>
            <person name="Kim S.-J."/>
            <person name="Kim J.-S."/>
            <person name="Hong S.-B."/>
            <person name="Kwon S.-W."/>
        </authorList>
    </citation>
    <scope>NUCLEOTIDE SEQUENCE [LARGE SCALE GENOMIC DNA]</scope>
    <source>
        <strain evidence="1 2">F39-2</strain>
    </source>
</reference>
<dbReference type="KEGG" id="mrob:HH214_03800"/>
<dbReference type="EMBL" id="CP051682">
    <property type="protein sequence ID" value="QJD95061.1"/>
    <property type="molecule type" value="Genomic_DNA"/>
</dbReference>
<dbReference type="AlphaFoldDB" id="A0A7L5DWD0"/>
<proteinExistence type="predicted"/>
<dbReference type="RefSeq" id="WP_169606078.1">
    <property type="nucleotide sequence ID" value="NZ_CP051682.1"/>
</dbReference>
<dbReference type="Pfam" id="PF20420">
    <property type="entry name" value="DUF6702"/>
    <property type="match status" value="1"/>
</dbReference>
<dbReference type="InterPro" id="IPR046525">
    <property type="entry name" value="DUF6702"/>
</dbReference>
<protein>
    <submittedName>
        <fullName evidence="1">Uncharacterized protein</fullName>
    </submittedName>
</protein>
<sequence length="174" mass="19797">MYALIYQSVLYCYLFTGSSFFGHKPLPVPHPLHVSTSDISYNGQDNKLEVTCTIFTDDFEQALAKQYNTKTDLTKPTMHTAMDALVKNYINSHLHIRSGAGTIVLNYLGYEIDREAVNVYLESNKLPVIKKETADVSLLHNLYDDQINIVHMTVNSVRKSTKLEYPNTKVSQDF</sequence>